<dbReference type="STRING" id="1109443.G4T7K1"/>
<dbReference type="EMBL" id="CAFZ01000012">
    <property type="protein sequence ID" value="CCA67296.1"/>
    <property type="molecule type" value="Genomic_DNA"/>
</dbReference>
<evidence type="ECO:0000256" key="3">
    <source>
        <dbReference type="ARBA" id="ARBA00022692"/>
    </source>
</evidence>
<evidence type="ECO:0000256" key="6">
    <source>
        <dbReference type="ARBA" id="ARBA00023136"/>
    </source>
</evidence>
<evidence type="ECO:0000313" key="12">
    <source>
        <dbReference type="Proteomes" id="UP000007148"/>
    </source>
</evidence>
<dbReference type="FunCoup" id="G4T7K1">
    <property type="interactions" value="695"/>
</dbReference>
<dbReference type="InterPro" id="IPR015720">
    <property type="entry name" value="Emp24-like"/>
</dbReference>
<dbReference type="OMA" id="DVFEACF"/>
<evidence type="ECO:0000256" key="5">
    <source>
        <dbReference type="ARBA" id="ARBA00022989"/>
    </source>
</evidence>
<evidence type="ECO:0000256" key="2">
    <source>
        <dbReference type="ARBA" id="ARBA00007104"/>
    </source>
</evidence>
<comment type="similarity">
    <text evidence="2 7">Belongs to the EMP24/GP25L family.</text>
</comment>
<dbReference type="eggNOG" id="KOG1691">
    <property type="taxonomic scope" value="Eukaryota"/>
</dbReference>
<evidence type="ECO:0000256" key="9">
    <source>
        <dbReference type="SAM" id="Phobius"/>
    </source>
</evidence>
<dbReference type="SMART" id="SM01190">
    <property type="entry name" value="EMP24_GP25L"/>
    <property type="match status" value="1"/>
</dbReference>
<organism evidence="11 12">
    <name type="scientific">Serendipita indica (strain DSM 11827)</name>
    <name type="common">Root endophyte fungus</name>
    <name type="synonym">Piriformospora indica</name>
    <dbReference type="NCBI Taxonomy" id="1109443"/>
    <lineage>
        <taxon>Eukaryota</taxon>
        <taxon>Fungi</taxon>
        <taxon>Dikarya</taxon>
        <taxon>Basidiomycota</taxon>
        <taxon>Agaricomycotina</taxon>
        <taxon>Agaricomycetes</taxon>
        <taxon>Sebacinales</taxon>
        <taxon>Serendipitaceae</taxon>
        <taxon>Serendipita</taxon>
    </lineage>
</organism>
<evidence type="ECO:0000259" key="10">
    <source>
        <dbReference type="PROSITE" id="PS50866"/>
    </source>
</evidence>
<keyword evidence="3 7" id="KW-0812">Transmembrane</keyword>
<keyword evidence="5 9" id="KW-1133">Transmembrane helix</keyword>
<evidence type="ECO:0000313" key="11">
    <source>
        <dbReference type="EMBL" id="CCA67296.1"/>
    </source>
</evidence>
<evidence type="ECO:0000256" key="8">
    <source>
        <dbReference type="SAM" id="MobiDB-lite"/>
    </source>
</evidence>
<feature type="transmembrane region" description="Helical" evidence="9">
    <location>
        <begin position="224"/>
        <end position="247"/>
    </location>
</feature>
<evidence type="ECO:0000256" key="7">
    <source>
        <dbReference type="RuleBase" id="RU003827"/>
    </source>
</evidence>
<name>G4T7K1_SERID</name>
<comment type="caution">
    <text evidence="11">The sequence shown here is derived from an EMBL/GenBank/DDBJ whole genome shotgun (WGS) entry which is preliminary data.</text>
</comment>
<feature type="region of interest" description="Disordered" evidence="8">
    <location>
        <begin position="1"/>
        <end position="27"/>
    </location>
</feature>
<comment type="subcellular location">
    <subcellularLocation>
        <location evidence="1 7">Membrane</location>
        <topology evidence="1 7">Single-pass type I membrane protein</topology>
    </subcellularLocation>
</comment>
<dbReference type="InParanoid" id="G4T7K1"/>
<keyword evidence="4" id="KW-0732">Signal</keyword>
<evidence type="ECO:0000256" key="4">
    <source>
        <dbReference type="ARBA" id="ARBA00022729"/>
    </source>
</evidence>
<dbReference type="OrthoDB" id="759142at2759"/>
<sequence>MKLPTTSAAAVMTPRQQESSRSLARRQATRSRPNISIPLFLFVVVLFLLSLAQPAAAIKFKLIADRYPKAKCIWNTAHENALIIVTANVGPGASQRVDIEIIDSSARRNVYLSKRNVNGETRLAVTAHAEGDVGVCFKNHLDLGVTQTDTGKYNRIIDLDVDIGADAVDYNAIAAKESLSGLETEMRKLEGLVKEIVDEMSYLKSREQRFQSTNQSTNVRVQNFALFTFCALVALGIWQIFHLRAFFKRKYLID</sequence>
<keyword evidence="6 9" id="KW-0472">Membrane</keyword>
<dbReference type="Proteomes" id="UP000007148">
    <property type="component" value="Unassembled WGS sequence"/>
</dbReference>
<dbReference type="InterPro" id="IPR009038">
    <property type="entry name" value="GOLD_dom"/>
</dbReference>
<proteinExistence type="inferred from homology"/>
<dbReference type="HOGENOM" id="CLU_066963_3_0_1"/>
<feature type="domain" description="GOLD" evidence="10">
    <location>
        <begin position="70"/>
        <end position="163"/>
    </location>
</feature>
<keyword evidence="12" id="KW-1185">Reference proteome</keyword>
<gene>
    <name evidence="11" type="ORF">PIIN_01129</name>
</gene>
<dbReference type="AlphaFoldDB" id="G4T7K1"/>
<feature type="compositionally biased region" description="Polar residues" evidence="8">
    <location>
        <begin position="1"/>
        <end position="22"/>
    </location>
</feature>
<evidence type="ECO:0000256" key="1">
    <source>
        <dbReference type="ARBA" id="ARBA00004479"/>
    </source>
</evidence>
<dbReference type="PROSITE" id="PS50866">
    <property type="entry name" value="GOLD"/>
    <property type="match status" value="1"/>
</dbReference>
<reference evidence="11 12" key="1">
    <citation type="journal article" date="2011" name="PLoS Pathog.">
        <title>Endophytic Life Strategies Decoded by Genome and Transcriptome Analyses of the Mutualistic Root Symbiont Piriformospora indica.</title>
        <authorList>
            <person name="Zuccaro A."/>
            <person name="Lahrmann U."/>
            <person name="Guldener U."/>
            <person name="Langen G."/>
            <person name="Pfiffi S."/>
            <person name="Biedenkopf D."/>
            <person name="Wong P."/>
            <person name="Samans B."/>
            <person name="Grimm C."/>
            <person name="Basiewicz M."/>
            <person name="Murat C."/>
            <person name="Martin F."/>
            <person name="Kogel K.H."/>
        </authorList>
    </citation>
    <scope>NUCLEOTIDE SEQUENCE [LARGE SCALE GENOMIC DNA]</scope>
    <source>
        <strain evidence="11 12">DSM 11827</strain>
    </source>
</reference>
<accession>G4T7K1</accession>
<dbReference type="PANTHER" id="PTHR22811">
    <property type="entry name" value="TRANSMEMBRANE EMP24 DOMAIN-CONTAINING PROTEIN"/>
    <property type="match status" value="1"/>
</dbReference>
<dbReference type="GO" id="GO:0016020">
    <property type="term" value="C:membrane"/>
    <property type="evidence" value="ECO:0007669"/>
    <property type="project" value="UniProtKB-SubCell"/>
</dbReference>
<protein>
    <submittedName>
        <fullName evidence="11">Related to ERV25-component of the COPII-coated vesicles</fullName>
    </submittedName>
</protein>
<dbReference type="Pfam" id="PF01105">
    <property type="entry name" value="EMP24_GP25L"/>
    <property type="match status" value="1"/>
</dbReference>